<feature type="transmembrane region" description="Helical" evidence="8">
    <location>
        <begin position="265"/>
        <end position="283"/>
    </location>
</feature>
<name>A0ABV5I5W1_9ACTN</name>
<feature type="transmembrane region" description="Helical" evidence="8">
    <location>
        <begin position="289"/>
        <end position="308"/>
    </location>
</feature>
<evidence type="ECO:0000256" key="5">
    <source>
        <dbReference type="ARBA" id="ARBA00022692"/>
    </source>
</evidence>
<gene>
    <name evidence="10" type="ORF">ACFFV7_01820</name>
</gene>
<evidence type="ECO:0000313" key="11">
    <source>
        <dbReference type="Proteomes" id="UP001589647"/>
    </source>
</evidence>
<keyword evidence="6 8" id="KW-1133">Transmembrane helix</keyword>
<keyword evidence="5 8" id="KW-0812">Transmembrane</keyword>
<organism evidence="10 11">
    <name type="scientific">Nonomuraea spiralis</name>
    <dbReference type="NCBI Taxonomy" id="46182"/>
    <lineage>
        <taxon>Bacteria</taxon>
        <taxon>Bacillati</taxon>
        <taxon>Actinomycetota</taxon>
        <taxon>Actinomycetes</taxon>
        <taxon>Streptosporangiales</taxon>
        <taxon>Streptosporangiaceae</taxon>
        <taxon>Nonomuraea</taxon>
    </lineage>
</organism>
<keyword evidence="4 10" id="KW-0808">Transferase</keyword>
<dbReference type="Pfam" id="PF13231">
    <property type="entry name" value="PMT_2"/>
    <property type="match status" value="1"/>
</dbReference>
<feature type="transmembrane region" description="Helical" evidence="8">
    <location>
        <begin position="104"/>
        <end position="123"/>
    </location>
</feature>
<reference evidence="10 11" key="1">
    <citation type="submission" date="2024-09" db="EMBL/GenBank/DDBJ databases">
        <authorList>
            <person name="Sun Q."/>
            <person name="Mori K."/>
        </authorList>
    </citation>
    <scope>NUCLEOTIDE SEQUENCE [LARGE SCALE GENOMIC DNA]</scope>
    <source>
        <strain evidence="10 11">CCM 3426</strain>
    </source>
</reference>
<keyword evidence="3 10" id="KW-0328">Glycosyltransferase</keyword>
<evidence type="ECO:0000256" key="6">
    <source>
        <dbReference type="ARBA" id="ARBA00022989"/>
    </source>
</evidence>
<dbReference type="RefSeq" id="WP_189645563.1">
    <property type="nucleotide sequence ID" value="NZ_BMRC01000001.1"/>
</dbReference>
<feature type="transmembrane region" description="Helical" evidence="8">
    <location>
        <begin position="233"/>
        <end position="258"/>
    </location>
</feature>
<comment type="caution">
    <text evidence="10">The sequence shown here is derived from an EMBL/GenBank/DDBJ whole genome shotgun (WGS) entry which is preliminary data.</text>
</comment>
<keyword evidence="2" id="KW-1003">Cell membrane</keyword>
<evidence type="ECO:0000256" key="4">
    <source>
        <dbReference type="ARBA" id="ARBA00022679"/>
    </source>
</evidence>
<dbReference type="GO" id="GO:0016757">
    <property type="term" value="F:glycosyltransferase activity"/>
    <property type="evidence" value="ECO:0007669"/>
    <property type="project" value="UniProtKB-KW"/>
</dbReference>
<feature type="transmembrane region" description="Helical" evidence="8">
    <location>
        <begin position="72"/>
        <end position="92"/>
    </location>
</feature>
<evidence type="ECO:0000313" key="10">
    <source>
        <dbReference type="EMBL" id="MFB9199916.1"/>
    </source>
</evidence>
<dbReference type="PANTHER" id="PTHR33908">
    <property type="entry name" value="MANNOSYLTRANSFERASE YKCB-RELATED"/>
    <property type="match status" value="1"/>
</dbReference>
<dbReference type="PANTHER" id="PTHR33908:SF11">
    <property type="entry name" value="MEMBRANE PROTEIN"/>
    <property type="match status" value="1"/>
</dbReference>
<evidence type="ECO:0000259" key="9">
    <source>
        <dbReference type="Pfam" id="PF13231"/>
    </source>
</evidence>
<proteinExistence type="predicted"/>
<protein>
    <submittedName>
        <fullName evidence="10">Glycosyltransferase family 39 protein</fullName>
        <ecNumber evidence="10">2.4.-.-</ecNumber>
    </submittedName>
</protein>
<dbReference type="Proteomes" id="UP001589647">
    <property type="component" value="Unassembled WGS sequence"/>
</dbReference>
<sequence length="479" mass="51136">MERPWAWRPVTVIAVLTAGATLALSPWYGYHRDELYFRVLAGRPAWGYVDQPPLTPMLGKAALGLFGDTVTALRVFPALAMAVLVVLVALVARELGGDRRAQAMAAAGVATGAYTLIAGHTLLTVSFDLPFWTAAILFALRALLRDQPRWWLAAGAVIGLATYNKHLVVLLVLGLAAGLLIAGPRRPFAGPWLWAGALVAAVLAAPNLLYQATHGWPQLTMAAALSADEGAELRVLFVPMQLTLFGPVVSVIAAFGFARLWRDRRVRALAVAYPVTAALTLVSGGRFDYTAGLIVALFAAGCVGLSRARAGRVRLAWAFLAVNALVSVVLALPVVPAGELASTPVPAINEVARESVGWPRFAAAVGGVLRALPPDERARAVIVTGNYGEYGALDLAGLTRVYSGHNQLWEYGPPPADGTVAILVNVGPRARELFAACEEKARVDNGVDVGNEEQGMPVWVCRDPVRPWSATWPMWRHFS</sequence>
<keyword evidence="7 8" id="KW-0472">Membrane</keyword>
<accession>A0ABV5I5W1</accession>
<dbReference type="EC" id="2.4.-.-" evidence="10"/>
<evidence type="ECO:0000256" key="1">
    <source>
        <dbReference type="ARBA" id="ARBA00004651"/>
    </source>
</evidence>
<feature type="transmembrane region" description="Helical" evidence="8">
    <location>
        <begin position="315"/>
        <end position="335"/>
    </location>
</feature>
<feature type="transmembrane region" description="Helical" evidence="8">
    <location>
        <begin position="150"/>
        <end position="180"/>
    </location>
</feature>
<feature type="transmembrane region" description="Helical" evidence="8">
    <location>
        <begin position="12"/>
        <end position="30"/>
    </location>
</feature>
<dbReference type="EMBL" id="JBHMEI010000001">
    <property type="protein sequence ID" value="MFB9199916.1"/>
    <property type="molecule type" value="Genomic_DNA"/>
</dbReference>
<evidence type="ECO:0000256" key="8">
    <source>
        <dbReference type="SAM" id="Phobius"/>
    </source>
</evidence>
<comment type="subcellular location">
    <subcellularLocation>
        <location evidence="1">Cell membrane</location>
        <topology evidence="1">Multi-pass membrane protein</topology>
    </subcellularLocation>
</comment>
<feature type="domain" description="Glycosyltransferase RgtA/B/C/D-like" evidence="9">
    <location>
        <begin position="50"/>
        <end position="210"/>
    </location>
</feature>
<evidence type="ECO:0000256" key="7">
    <source>
        <dbReference type="ARBA" id="ARBA00023136"/>
    </source>
</evidence>
<evidence type="ECO:0000256" key="3">
    <source>
        <dbReference type="ARBA" id="ARBA00022676"/>
    </source>
</evidence>
<keyword evidence="11" id="KW-1185">Reference proteome</keyword>
<dbReference type="InterPro" id="IPR050297">
    <property type="entry name" value="LipidA_mod_glycosyltrf_83"/>
</dbReference>
<feature type="transmembrane region" description="Helical" evidence="8">
    <location>
        <begin position="192"/>
        <end position="213"/>
    </location>
</feature>
<evidence type="ECO:0000256" key="2">
    <source>
        <dbReference type="ARBA" id="ARBA00022475"/>
    </source>
</evidence>
<dbReference type="InterPro" id="IPR038731">
    <property type="entry name" value="RgtA/B/C-like"/>
</dbReference>